<sequence>MKSIESKLIQEDDGSLMSPASMSKVKECSEWAEKRQDMVGGTPFGTNNACVHEAMENMRSRCKDIRKEESQYRDFLNSQDSKIAEIREATRAFDSLDALMAKQTACLEVISQITTLEDTVQNTALAIDTKSVHLVNSGVQNHVQEAPNYGNNCRLMAAAKNCNLAVRNNWRWIGQMLQCAQVHFHKAADFHQFFHDAQEAEYWMKNTLSTVHLSFDRSKLQGDMADVQSIKDEIKEVLLAYTQWQGKIDSLFDRAKNIVPVSQRLKPIEEPCVITALADYRTSDIEFTEGESLTLLNNSDKKIWKVSNTRGQTALVPAVLLLIPGPYPEALDVAIKMRVQLLALWTASVKRLGYQLIAFMLLVVKDYSEDEIQQFTRLSSSQQKELICLLKYIEETLMPNWNGYKDFGELQERMARIRFILEEKNGTVKSISDGSQQSVVIQFNALKDLLGKYGDFWAYWETYKVIVELLKQPKFVLVCDKWEQLRFVTTAHFVRFWDTNLDVDTVGKVDQIEQTVVNKSLALHETPREDMISSDYTVSTEKEETETEQVVTSIEEEERTFFIKDVVDPLSNNLISFQEAIVRGIIDQTNARYVNPYTRESMPIREAMNSGLVKLEWTTRNKIREEKRSFGLITIKTTRDSRPYNIMQVVDPSTNKPIPTSDAVKKGILDIKNSVYVKGPDDTIPIPEAIDMGKVIIEYTGSKDAKPEVVTKTYAVHSIVDQKKKDRVPFAEAITQGLFDKQNGIYIHNVSGARIPVGEAIAQGFIKARLVTDPSKLDINPENTVVIERVQNVRDKITKGLKVVNAMKAAMK</sequence>
<evidence type="ECO:0000256" key="3">
    <source>
        <dbReference type="ARBA" id="ARBA00022737"/>
    </source>
</evidence>
<dbReference type="SUPFAM" id="SSF75399">
    <property type="entry name" value="Plakin repeat"/>
    <property type="match status" value="2"/>
</dbReference>
<dbReference type="Proteomes" id="UP000515154">
    <property type="component" value="Linkage group LG10"/>
</dbReference>
<evidence type="ECO:0000313" key="8">
    <source>
        <dbReference type="RefSeq" id="XP_036362728.1"/>
    </source>
</evidence>
<dbReference type="Pfam" id="PF17902">
    <property type="entry name" value="SH3_10"/>
    <property type="match status" value="1"/>
</dbReference>
<keyword evidence="7" id="KW-1185">Reference proteome</keyword>
<organism evidence="7 8">
    <name type="scientific">Octopus sinensis</name>
    <name type="common">East Asian common octopus</name>
    <dbReference type="NCBI Taxonomy" id="2607531"/>
    <lineage>
        <taxon>Eukaryota</taxon>
        <taxon>Metazoa</taxon>
        <taxon>Spiralia</taxon>
        <taxon>Lophotrochozoa</taxon>
        <taxon>Mollusca</taxon>
        <taxon>Cephalopoda</taxon>
        <taxon>Coleoidea</taxon>
        <taxon>Octopodiformes</taxon>
        <taxon>Octopoda</taxon>
        <taxon>Incirrata</taxon>
        <taxon>Octopodidae</taxon>
        <taxon>Octopus</taxon>
    </lineage>
</organism>
<keyword evidence="1 4" id="KW-0728">SH3 domain</keyword>
<keyword evidence="2" id="KW-0597">Phosphoprotein</keyword>
<gene>
    <name evidence="8" type="primary">LOC115216635</name>
</gene>
<feature type="compositionally biased region" description="Basic and acidic residues" evidence="5">
    <location>
        <begin position="1"/>
        <end position="10"/>
    </location>
</feature>
<evidence type="ECO:0000256" key="1">
    <source>
        <dbReference type="ARBA" id="ARBA00022443"/>
    </source>
</evidence>
<feature type="region of interest" description="Disordered" evidence="5">
    <location>
        <begin position="1"/>
        <end position="20"/>
    </location>
</feature>
<dbReference type="GO" id="GO:0045104">
    <property type="term" value="P:intermediate filament cytoskeleton organization"/>
    <property type="evidence" value="ECO:0007669"/>
    <property type="project" value="InterPro"/>
</dbReference>
<proteinExistence type="predicted"/>
<dbReference type="InterPro" id="IPR001452">
    <property type="entry name" value="SH3_domain"/>
</dbReference>
<dbReference type="SUPFAM" id="SSF50044">
    <property type="entry name" value="SH3-domain"/>
    <property type="match status" value="1"/>
</dbReference>
<dbReference type="Gene3D" id="1.20.58.60">
    <property type="match status" value="1"/>
</dbReference>
<name>A0A7E6F5C4_9MOLL</name>
<evidence type="ECO:0000259" key="6">
    <source>
        <dbReference type="PROSITE" id="PS50002"/>
    </source>
</evidence>
<keyword evidence="3" id="KW-0677">Repeat</keyword>
<dbReference type="AlphaFoldDB" id="A0A7E6F5C4"/>
<accession>A0A7E6F5C4</accession>
<evidence type="ECO:0000256" key="2">
    <source>
        <dbReference type="ARBA" id="ARBA00022553"/>
    </source>
</evidence>
<evidence type="ECO:0000313" key="7">
    <source>
        <dbReference type="Proteomes" id="UP000515154"/>
    </source>
</evidence>
<dbReference type="PANTHER" id="PTHR23169">
    <property type="entry name" value="ENVOPLAKIN"/>
    <property type="match status" value="1"/>
</dbReference>
<dbReference type="InterPro" id="IPR035915">
    <property type="entry name" value="Plakin_repeat_sf"/>
</dbReference>
<dbReference type="SUPFAM" id="SSF46966">
    <property type="entry name" value="Spectrin repeat"/>
    <property type="match status" value="1"/>
</dbReference>
<evidence type="ECO:0000256" key="5">
    <source>
        <dbReference type="SAM" id="MobiDB-lite"/>
    </source>
</evidence>
<dbReference type="Gene3D" id="2.30.30.40">
    <property type="entry name" value="SH3 Domains"/>
    <property type="match status" value="1"/>
</dbReference>
<feature type="domain" description="SH3" evidence="6">
    <location>
        <begin position="269"/>
        <end position="326"/>
    </location>
</feature>
<dbReference type="Gene3D" id="3.90.1290.10">
    <property type="entry name" value="Plakin repeat"/>
    <property type="match status" value="1"/>
</dbReference>
<reference evidence="8" key="1">
    <citation type="submission" date="2025-08" db="UniProtKB">
        <authorList>
            <consortium name="RefSeq"/>
        </authorList>
    </citation>
    <scope>IDENTIFICATION</scope>
</reference>
<protein>
    <submittedName>
        <fullName evidence="8">Plectin</fullName>
    </submittedName>
</protein>
<dbReference type="RefSeq" id="XP_036362728.1">
    <property type="nucleotide sequence ID" value="XM_036506835.1"/>
</dbReference>
<evidence type="ECO:0000256" key="4">
    <source>
        <dbReference type="PROSITE-ProRule" id="PRU00192"/>
    </source>
</evidence>
<dbReference type="InterPro" id="IPR043197">
    <property type="entry name" value="Plakin"/>
</dbReference>
<dbReference type="InterPro" id="IPR036028">
    <property type="entry name" value="SH3-like_dom_sf"/>
</dbReference>
<dbReference type="InterPro" id="IPR041615">
    <property type="entry name" value="Desmoplakin_SH3"/>
</dbReference>
<dbReference type="PROSITE" id="PS50002">
    <property type="entry name" value="SH3"/>
    <property type="match status" value="1"/>
</dbReference>
<dbReference type="KEGG" id="osn:115216635"/>